<gene>
    <name evidence="7" type="ORF">BUALT_Bualt14G0094000</name>
</gene>
<dbReference type="PANTHER" id="PTHR48448:SF1">
    <property type="entry name" value="MUTL PROTEIN ISOFORM 1"/>
    <property type="match status" value="1"/>
</dbReference>
<evidence type="ECO:0000313" key="7">
    <source>
        <dbReference type="EMBL" id="KAG8370216.1"/>
    </source>
</evidence>
<dbReference type="Proteomes" id="UP000826271">
    <property type="component" value="Unassembled WGS sequence"/>
</dbReference>
<keyword evidence="1" id="KW-0547">Nucleotide-binding</keyword>
<dbReference type="PANTHER" id="PTHR48448">
    <property type="entry name" value="MUTL PROTEIN ISOFORM 1"/>
    <property type="match status" value="1"/>
</dbReference>
<feature type="domain" description="DNA mismatch repair proteins mutS family" evidence="5">
    <location>
        <begin position="347"/>
        <end position="393"/>
    </location>
</feature>
<accession>A0AAV6WQ89</accession>
<dbReference type="SUPFAM" id="SSF53150">
    <property type="entry name" value="DNA repair protein MutS, domain II"/>
    <property type="match status" value="1"/>
</dbReference>
<dbReference type="Gene3D" id="3.30.420.110">
    <property type="entry name" value="MutS, connector domain"/>
    <property type="match status" value="1"/>
</dbReference>
<keyword evidence="4" id="KW-0238">DNA-binding</keyword>
<dbReference type="EMBL" id="WHWC01000014">
    <property type="protein sequence ID" value="KAG8370216.1"/>
    <property type="molecule type" value="Genomic_DNA"/>
</dbReference>
<dbReference type="Gene3D" id="3.40.1170.10">
    <property type="entry name" value="DNA repair protein MutS, domain I"/>
    <property type="match status" value="1"/>
</dbReference>
<protein>
    <submittedName>
        <fullName evidence="7">Uncharacterized protein</fullName>
    </submittedName>
</protein>
<proteinExistence type="predicted"/>
<comment type="caution">
    <text evidence="7">The sequence shown here is derived from an EMBL/GenBank/DDBJ whole genome shotgun (WGS) entry which is preliminary data.</text>
</comment>
<organism evidence="7 8">
    <name type="scientific">Buddleja alternifolia</name>
    <dbReference type="NCBI Taxonomy" id="168488"/>
    <lineage>
        <taxon>Eukaryota</taxon>
        <taxon>Viridiplantae</taxon>
        <taxon>Streptophyta</taxon>
        <taxon>Embryophyta</taxon>
        <taxon>Tracheophyta</taxon>
        <taxon>Spermatophyta</taxon>
        <taxon>Magnoliopsida</taxon>
        <taxon>eudicotyledons</taxon>
        <taxon>Gunneridae</taxon>
        <taxon>Pentapetalae</taxon>
        <taxon>asterids</taxon>
        <taxon>lamiids</taxon>
        <taxon>Lamiales</taxon>
        <taxon>Scrophulariaceae</taxon>
        <taxon>Buddlejeae</taxon>
        <taxon>Buddleja</taxon>
    </lineage>
</organism>
<dbReference type="InterPro" id="IPR000432">
    <property type="entry name" value="DNA_mismatch_repair_MutS_C"/>
</dbReference>
<dbReference type="GO" id="GO:0005524">
    <property type="term" value="F:ATP binding"/>
    <property type="evidence" value="ECO:0007669"/>
    <property type="project" value="UniProtKB-KW"/>
</dbReference>
<name>A0AAV6WQ89_9LAMI</name>
<evidence type="ECO:0000259" key="5">
    <source>
        <dbReference type="Pfam" id="PF00488"/>
    </source>
</evidence>
<dbReference type="InterPro" id="IPR027417">
    <property type="entry name" value="P-loop_NTPase"/>
</dbReference>
<dbReference type="Gene3D" id="3.40.50.300">
    <property type="entry name" value="P-loop containing nucleotide triphosphate hydrolases"/>
    <property type="match status" value="1"/>
</dbReference>
<dbReference type="Pfam" id="PF05188">
    <property type="entry name" value="MutS_II"/>
    <property type="match status" value="1"/>
</dbReference>
<dbReference type="InterPro" id="IPR007860">
    <property type="entry name" value="DNA_mmatch_repair_MutS_con_dom"/>
</dbReference>
<dbReference type="InterPro" id="IPR036678">
    <property type="entry name" value="MutS_con_dom_sf"/>
</dbReference>
<dbReference type="AlphaFoldDB" id="A0AAV6WQ89"/>
<evidence type="ECO:0000256" key="3">
    <source>
        <dbReference type="ARBA" id="ARBA00022840"/>
    </source>
</evidence>
<dbReference type="GO" id="GO:0006298">
    <property type="term" value="P:mismatch repair"/>
    <property type="evidence" value="ECO:0007669"/>
    <property type="project" value="InterPro"/>
</dbReference>
<dbReference type="SUPFAM" id="SSF55271">
    <property type="entry name" value="DNA repair protein MutS, domain I"/>
    <property type="match status" value="1"/>
</dbReference>
<feature type="domain" description="DNA mismatch repair protein MutS connector" evidence="6">
    <location>
        <begin position="79"/>
        <end position="206"/>
    </location>
</feature>
<evidence type="ECO:0000313" key="8">
    <source>
        <dbReference type="Proteomes" id="UP000826271"/>
    </source>
</evidence>
<reference evidence="7" key="1">
    <citation type="submission" date="2019-10" db="EMBL/GenBank/DDBJ databases">
        <authorList>
            <person name="Zhang R."/>
            <person name="Pan Y."/>
            <person name="Wang J."/>
            <person name="Ma R."/>
            <person name="Yu S."/>
        </authorList>
    </citation>
    <scope>NUCLEOTIDE SEQUENCE</scope>
    <source>
        <strain evidence="7">LA-IB0</strain>
        <tissue evidence="7">Leaf</tissue>
    </source>
</reference>
<keyword evidence="2" id="KW-0227">DNA damage</keyword>
<keyword evidence="3" id="KW-0067">ATP-binding</keyword>
<evidence type="ECO:0000259" key="6">
    <source>
        <dbReference type="Pfam" id="PF05188"/>
    </source>
</evidence>
<keyword evidence="8" id="KW-1185">Reference proteome</keyword>
<dbReference type="GO" id="GO:0030983">
    <property type="term" value="F:mismatched DNA binding"/>
    <property type="evidence" value="ECO:0007669"/>
    <property type="project" value="InterPro"/>
</dbReference>
<evidence type="ECO:0000256" key="1">
    <source>
        <dbReference type="ARBA" id="ARBA00022741"/>
    </source>
</evidence>
<evidence type="ECO:0000256" key="2">
    <source>
        <dbReference type="ARBA" id="ARBA00022763"/>
    </source>
</evidence>
<dbReference type="Pfam" id="PF00488">
    <property type="entry name" value="MutS_V"/>
    <property type="match status" value="1"/>
</dbReference>
<evidence type="ECO:0000256" key="4">
    <source>
        <dbReference type="ARBA" id="ARBA00023125"/>
    </source>
</evidence>
<dbReference type="InterPro" id="IPR016151">
    <property type="entry name" value="DNA_mismatch_repair_MutS_N"/>
</dbReference>
<sequence length="660" mass="73282">MGKFYELYEMDAHVGAKELGLQAIAFLLWSKRKTPEQLELRQREKGSKDKVVKREICAVVTKGTLTDGEMLSTNPDASYLMAVTESCQISANHQGMHIFGICVVDIATGNVIVGQFRDDADCSSLYCLLFDLRPVEIIKPAKLLCPVTEKAFYRQERNANKVTLYEDASKKRLQEFISALRGCETMIHACSSFGAILENVESTLLHHLLMHGADVEYDVACQIIKHIESNLTKHLNEQRKLLGDASVRTSQVACLLIASEYCEGKTCCPILSTSQPDEVPHLIAKSLRCPVRRSDTLGEGTFVTNDVTLGGSGHIQLYTSYWLAFGALVSSRTKMYSLSNLHFDSSQIEADVPAESFELSPIDRIFVRMGAKDQIMAGHSTFLTELLETSSMLCIVEEVQGPTHARTRKSRFISGRAHPGSPHVFGLVEDDLDLDFPDPTRVCMVSVLETMKTYSAKDGPTEESLVMKFPTCLCHHLFLHTSLRRNSSGAFPTEGNPCLLKATSIKLYWTSCYVSLKTKIGSGISPDIQVALSSDFLVKLLEPRETNHIEFCKAKNVLDDILQLYTNGELNKILKLLMDPTWAATGLKAELETSASDHGDYELCKLSAEIVGHSLSKHFIFALQLSRLLVEIPPFFSPPSQSALKVCAYNRPAFVLIDFS</sequence>
<dbReference type="InterPro" id="IPR053276">
    <property type="entry name" value="MtDNA_mismatch_repair_MutS"/>
</dbReference>